<name>A0A081AMV2_PHYNI</name>
<accession>A0A081AMV2</accession>
<dbReference type="Proteomes" id="UP000028582">
    <property type="component" value="Unassembled WGS sequence"/>
</dbReference>
<comment type="caution">
    <text evidence="2">The sequence shown here is derived from an EMBL/GenBank/DDBJ whole genome shotgun (WGS) entry which is preliminary data.</text>
</comment>
<evidence type="ECO:0000313" key="3">
    <source>
        <dbReference type="Proteomes" id="UP000028582"/>
    </source>
</evidence>
<dbReference type="OrthoDB" id="120490at2759"/>
<feature type="region of interest" description="Disordered" evidence="1">
    <location>
        <begin position="69"/>
        <end position="131"/>
    </location>
</feature>
<sequence length="131" mass="15011">MDSMLNKAKEAAEKYTGHGDSHKDESKLHHMKHEAEKMYMKHAARDYAEDHGFIKKKHHEDESILDKAKDAVSKVTGHGDSHKKKEDESFLDKAKDAVEKYTGHGDSHKKKEDESFLDKAKEAVGQYTHKH</sequence>
<organism evidence="2 3">
    <name type="scientific">Phytophthora nicotianae P1976</name>
    <dbReference type="NCBI Taxonomy" id="1317066"/>
    <lineage>
        <taxon>Eukaryota</taxon>
        <taxon>Sar</taxon>
        <taxon>Stramenopiles</taxon>
        <taxon>Oomycota</taxon>
        <taxon>Peronosporomycetes</taxon>
        <taxon>Peronosporales</taxon>
        <taxon>Peronosporaceae</taxon>
        <taxon>Phytophthora</taxon>
    </lineage>
</organism>
<dbReference type="AlphaFoldDB" id="A0A081AMV2"/>
<proteinExistence type="predicted"/>
<feature type="region of interest" description="Disordered" evidence="1">
    <location>
        <begin position="1"/>
        <end position="32"/>
    </location>
</feature>
<evidence type="ECO:0000313" key="2">
    <source>
        <dbReference type="EMBL" id="ETO80213.1"/>
    </source>
</evidence>
<dbReference type="EMBL" id="ANJA01001014">
    <property type="protein sequence ID" value="ETO80213.1"/>
    <property type="molecule type" value="Genomic_DNA"/>
</dbReference>
<evidence type="ECO:0000256" key="1">
    <source>
        <dbReference type="SAM" id="MobiDB-lite"/>
    </source>
</evidence>
<gene>
    <name evidence="2" type="ORF">F444_05213</name>
</gene>
<feature type="compositionally biased region" description="Basic and acidic residues" evidence="1">
    <location>
        <begin position="69"/>
        <end position="122"/>
    </location>
</feature>
<feature type="compositionally biased region" description="Basic and acidic residues" evidence="1">
    <location>
        <begin position="7"/>
        <end position="32"/>
    </location>
</feature>
<protein>
    <submittedName>
        <fullName evidence="2">Uncharacterized protein</fullName>
    </submittedName>
</protein>
<reference evidence="2 3" key="1">
    <citation type="submission" date="2013-11" db="EMBL/GenBank/DDBJ databases">
        <title>The Genome Sequence of Phytophthora parasitica P1976.</title>
        <authorList>
            <consortium name="The Broad Institute Genomics Platform"/>
            <person name="Russ C."/>
            <person name="Tyler B."/>
            <person name="Panabieres F."/>
            <person name="Shan W."/>
            <person name="Tripathy S."/>
            <person name="Grunwald N."/>
            <person name="Machado M."/>
            <person name="Johnson C.S."/>
            <person name="Walker B."/>
            <person name="Young S."/>
            <person name="Zeng Q."/>
            <person name="Gargeya S."/>
            <person name="Fitzgerald M."/>
            <person name="Haas B."/>
            <person name="Abouelleil A."/>
            <person name="Allen A.W."/>
            <person name="Alvarado L."/>
            <person name="Arachchi H.M."/>
            <person name="Berlin A.M."/>
            <person name="Chapman S.B."/>
            <person name="Gainer-Dewar J."/>
            <person name="Goldberg J."/>
            <person name="Griggs A."/>
            <person name="Gujja S."/>
            <person name="Hansen M."/>
            <person name="Howarth C."/>
            <person name="Imamovic A."/>
            <person name="Ireland A."/>
            <person name="Larimer J."/>
            <person name="McCowan C."/>
            <person name="Murphy C."/>
            <person name="Pearson M."/>
            <person name="Poon T.W."/>
            <person name="Priest M."/>
            <person name="Roberts A."/>
            <person name="Saif S."/>
            <person name="Shea T."/>
            <person name="Sisk P."/>
            <person name="Sykes S."/>
            <person name="Wortman J."/>
            <person name="Nusbaum C."/>
            <person name="Birren B."/>
        </authorList>
    </citation>
    <scope>NUCLEOTIDE SEQUENCE [LARGE SCALE GENOMIC DNA]</scope>
    <source>
        <strain evidence="2 3">P1976</strain>
    </source>
</reference>